<name>A0AAV5MYJ4_9GAMM</name>
<proteinExistence type="predicted"/>
<dbReference type="EMBL" id="BRLH01000001">
    <property type="protein sequence ID" value="GKX54921.1"/>
    <property type="molecule type" value="Genomic_DNA"/>
</dbReference>
<organism evidence="1 2">
    <name type="scientific">Leminorella grimontii</name>
    <dbReference type="NCBI Taxonomy" id="82981"/>
    <lineage>
        <taxon>Bacteria</taxon>
        <taxon>Pseudomonadati</taxon>
        <taxon>Pseudomonadota</taxon>
        <taxon>Gammaproteobacteria</taxon>
        <taxon>Enterobacterales</taxon>
        <taxon>Budviciaceae</taxon>
        <taxon>Leminorella</taxon>
    </lineage>
</organism>
<sequence>MQMDISDFLLQARRLNPDAKVMLTLEPNAGSVSVEWGWEKEGRERYFKHRMLLKELQFDEAITAFFSSCVIGMENAANR</sequence>
<comment type="caution">
    <text evidence="1">The sequence shown here is derived from an EMBL/GenBank/DDBJ whole genome shotgun (WGS) entry which is preliminary data.</text>
</comment>
<accession>A0AAV5MYJ4</accession>
<keyword evidence="2" id="KW-1185">Reference proteome</keyword>
<protein>
    <submittedName>
        <fullName evidence="1">Uncharacterized protein</fullName>
    </submittedName>
</protein>
<evidence type="ECO:0000313" key="1">
    <source>
        <dbReference type="EMBL" id="GKX54921.1"/>
    </source>
</evidence>
<evidence type="ECO:0000313" key="2">
    <source>
        <dbReference type="Proteomes" id="UP001058124"/>
    </source>
</evidence>
<gene>
    <name evidence="1" type="ORF">SOASR030_10330</name>
</gene>
<reference evidence="1" key="1">
    <citation type="submission" date="2022-06" db="EMBL/GenBank/DDBJ databases">
        <title>Draft genome sequences of Leminorella grimontii str. JCM5902.</title>
        <authorList>
            <person name="Wakabayashi Y."/>
            <person name="Kojima K."/>
        </authorList>
    </citation>
    <scope>NUCLEOTIDE SEQUENCE</scope>
    <source>
        <strain evidence="1">JCM 5902</strain>
    </source>
</reference>
<dbReference type="AlphaFoldDB" id="A0AAV5MYJ4"/>
<dbReference type="Proteomes" id="UP001058124">
    <property type="component" value="Unassembled WGS sequence"/>
</dbReference>